<evidence type="ECO:0000313" key="2">
    <source>
        <dbReference type="EMBL" id="MFC5660990.1"/>
    </source>
</evidence>
<evidence type="ECO:0000313" key="3">
    <source>
        <dbReference type="Proteomes" id="UP001596065"/>
    </source>
</evidence>
<gene>
    <name evidence="2" type="ORF">ACFP3J_36740</name>
</gene>
<dbReference type="InterPro" id="IPR045960">
    <property type="entry name" value="DUF6380"/>
</dbReference>
<reference evidence="3" key="1">
    <citation type="journal article" date="2019" name="Int. J. Syst. Evol. Microbiol.">
        <title>The Global Catalogue of Microorganisms (GCM) 10K type strain sequencing project: providing services to taxonomists for standard genome sequencing and annotation.</title>
        <authorList>
            <consortium name="The Broad Institute Genomics Platform"/>
            <consortium name="The Broad Institute Genome Sequencing Center for Infectious Disease"/>
            <person name="Wu L."/>
            <person name="Ma J."/>
        </authorList>
    </citation>
    <scope>NUCLEOTIDE SEQUENCE [LARGE SCALE GENOMIC DNA]</scope>
    <source>
        <strain evidence="3">KCTC 5701</strain>
    </source>
</reference>
<dbReference type="Proteomes" id="UP001596065">
    <property type="component" value="Unassembled WGS sequence"/>
</dbReference>
<dbReference type="RefSeq" id="WP_382467076.1">
    <property type="nucleotide sequence ID" value="NZ_BAAASM010000052.1"/>
</dbReference>
<organism evidence="2 3">
    <name type="scientific">Streptomyces nogalater</name>
    <dbReference type="NCBI Taxonomy" id="38314"/>
    <lineage>
        <taxon>Bacteria</taxon>
        <taxon>Bacillati</taxon>
        <taxon>Actinomycetota</taxon>
        <taxon>Actinomycetes</taxon>
        <taxon>Kitasatosporales</taxon>
        <taxon>Streptomycetaceae</taxon>
        <taxon>Streptomyces</taxon>
    </lineage>
</organism>
<feature type="compositionally biased region" description="Basic residues" evidence="1">
    <location>
        <begin position="55"/>
        <end position="70"/>
    </location>
</feature>
<dbReference type="Pfam" id="PF19907">
    <property type="entry name" value="DUF6380"/>
    <property type="match status" value="1"/>
</dbReference>
<proteinExistence type="predicted"/>
<feature type="region of interest" description="Disordered" evidence="1">
    <location>
        <begin position="27"/>
        <end position="85"/>
    </location>
</feature>
<comment type="caution">
    <text evidence="2">The sequence shown here is derived from an EMBL/GenBank/DDBJ whole genome shotgun (WGS) entry which is preliminary data.</text>
</comment>
<feature type="compositionally biased region" description="Low complexity" evidence="1">
    <location>
        <begin position="28"/>
        <end position="42"/>
    </location>
</feature>
<accession>A0ABW0WSI0</accession>
<protein>
    <submittedName>
        <fullName evidence="2">DUF6380 family protein</fullName>
    </submittedName>
</protein>
<evidence type="ECO:0000256" key="1">
    <source>
        <dbReference type="SAM" id="MobiDB-lite"/>
    </source>
</evidence>
<sequence>MQRTEPEPAAWDGTRQATLRPGVASLTAAADRAPSARPARAPQGRGAVSGARPPARGHGRPRRSRGRRTARTGPARAALARKDAR</sequence>
<name>A0ABW0WSI0_STRNO</name>
<keyword evidence="3" id="KW-1185">Reference proteome</keyword>
<dbReference type="EMBL" id="JBHSOE010000129">
    <property type="protein sequence ID" value="MFC5660990.1"/>
    <property type="molecule type" value="Genomic_DNA"/>
</dbReference>